<sequence length="871" mass="99901">MSKEDGSGRNNPPPHDESTHWANPTHESRRRSSNILQRIDEDTVLPSLAVPQRSYAIDQDEGRYQDAPRRRYSNNNILRKTTYQEDYATVGMRPRNNTTSYAAPTRASRAKKNEKVEVPSSAGWNRRSREIPSRPESAALQGSSAQGYYHQNSPVMQRTPGFENGWNQSAAGSQVQSHGGDAGDTEDETQVGSDVGVILDQWKREKEEVEEDLIGAHELGRLDQVEQLKVELERLREERDEALRLTQALQHQLETTQDEDASLQKNDKDSQDKNTEFVPEYQSSDAGADVQDWKKEYEEVLAIYQELEAAAGEHDDVKRELQSSKADVENLKQKYDALLIRNQELEEKIEARNQLEPGLPLKETPEIENRKLRKVVVEKEGQIVKLQIKVGDAQDKLGELKEFAKQIEDEAFDSNKKLEQLRNIVHDISEAVGQRAQTFSGDPNMDIRGFGDLMKTFVDNAEATELIANIDELMGKLWQTNVTLAHQMGEMNYEILSLKKTKRDSMRGFSLPNPGITSPTLSPRQADRDGFESLYKQERERRKAAEETLQERDAIAVKEQHLELSRQNEQLQSDLQQAQEELADLRKQVDELHLTADSWKDESEQSKRELEKRSDALQSFIVKQRQEEHQYIKEYHDKTLDESHWEVAPLQEKLQALEQDNQTLKQLFDRSQRKDIQKEQEMMRLAATKQLALAHIDHMEQAYHLGIPLPNMPPLPTLPTVKEELQEDDSSDSDSICPSSCPPSPVRIRHAPIPNRIPRCQLPARVKDRKTIVAAYRAELKAKTDQELLRLAFNPQPYAHSKKDRHHPSPGDEIMEKVRKWKLGRMYPPTSKSWDETRKKSPWERWGASDWIEKNASGRDLEIIAQSGVSS</sequence>
<feature type="coiled-coil region" evidence="1">
    <location>
        <begin position="390"/>
        <end position="424"/>
    </location>
</feature>
<gene>
    <name evidence="3" type="ORF">SETTUDRAFT_34702</name>
</gene>
<feature type="coiled-coil region" evidence="1">
    <location>
        <begin position="647"/>
        <end position="674"/>
    </location>
</feature>
<evidence type="ECO:0000313" key="3">
    <source>
        <dbReference type="EMBL" id="EOA81939.1"/>
    </source>
</evidence>
<feature type="coiled-coil region" evidence="1">
    <location>
        <begin position="290"/>
        <end position="355"/>
    </location>
</feature>
<dbReference type="RefSeq" id="XP_008030104.1">
    <property type="nucleotide sequence ID" value="XM_008031913.1"/>
</dbReference>
<accession>R0JWQ9</accession>
<proteinExistence type="predicted"/>
<feature type="compositionally biased region" description="Polar residues" evidence="2">
    <location>
        <begin position="165"/>
        <end position="177"/>
    </location>
</feature>
<name>R0JWQ9_EXST2</name>
<feature type="region of interest" description="Disordered" evidence="2">
    <location>
        <begin position="1"/>
        <end position="76"/>
    </location>
</feature>
<evidence type="ECO:0000256" key="1">
    <source>
        <dbReference type="SAM" id="Coils"/>
    </source>
</evidence>
<feature type="region of interest" description="Disordered" evidence="2">
    <location>
        <begin position="723"/>
        <end position="750"/>
    </location>
</feature>
<feature type="region of interest" description="Disordered" evidence="2">
    <location>
        <begin position="93"/>
        <end position="194"/>
    </location>
</feature>
<feature type="region of interest" description="Disordered" evidence="2">
    <location>
        <begin position="253"/>
        <end position="285"/>
    </location>
</feature>
<organism evidence="3 4">
    <name type="scientific">Exserohilum turcicum (strain 28A)</name>
    <name type="common">Northern leaf blight fungus</name>
    <name type="synonym">Setosphaeria turcica</name>
    <dbReference type="NCBI Taxonomy" id="671987"/>
    <lineage>
        <taxon>Eukaryota</taxon>
        <taxon>Fungi</taxon>
        <taxon>Dikarya</taxon>
        <taxon>Ascomycota</taxon>
        <taxon>Pezizomycotina</taxon>
        <taxon>Dothideomycetes</taxon>
        <taxon>Pleosporomycetidae</taxon>
        <taxon>Pleosporales</taxon>
        <taxon>Pleosporineae</taxon>
        <taxon>Pleosporaceae</taxon>
        <taxon>Exserohilum</taxon>
    </lineage>
</organism>
<dbReference type="AlphaFoldDB" id="R0JWQ9"/>
<keyword evidence="4" id="KW-1185">Reference proteome</keyword>
<dbReference type="GeneID" id="19403938"/>
<dbReference type="HOGENOM" id="CLU_329590_0_0_1"/>
<reference evidence="3 4" key="1">
    <citation type="journal article" date="2012" name="PLoS Pathog.">
        <title>Diverse lifestyles and strategies of plant pathogenesis encoded in the genomes of eighteen Dothideomycetes fungi.</title>
        <authorList>
            <person name="Ohm R.A."/>
            <person name="Feau N."/>
            <person name="Henrissat B."/>
            <person name="Schoch C.L."/>
            <person name="Horwitz B.A."/>
            <person name="Barry K.W."/>
            <person name="Condon B.J."/>
            <person name="Copeland A.C."/>
            <person name="Dhillon B."/>
            <person name="Glaser F."/>
            <person name="Hesse C.N."/>
            <person name="Kosti I."/>
            <person name="LaButti K."/>
            <person name="Lindquist E.A."/>
            <person name="Lucas S."/>
            <person name="Salamov A.A."/>
            <person name="Bradshaw R.E."/>
            <person name="Ciuffetti L."/>
            <person name="Hamelin R.C."/>
            <person name="Kema G.H.J."/>
            <person name="Lawrence C."/>
            <person name="Scott J.A."/>
            <person name="Spatafora J.W."/>
            <person name="Turgeon B.G."/>
            <person name="de Wit P.J.G.M."/>
            <person name="Zhong S."/>
            <person name="Goodwin S.B."/>
            <person name="Grigoriev I.V."/>
        </authorList>
    </citation>
    <scope>NUCLEOTIDE SEQUENCE [LARGE SCALE GENOMIC DNA]</scope>
    <source>
        <strain evidence="4">28A</strain>
    </source>
</reference>
<feature type="compositionally biased region" description="Polar residues" evidence="2">
    <location>
        <begin position="140"/>
        <end position="156"/>
    </location>
</feature>
<evidence type="ECO:0000313" key="4">
    <source>
        <dbReference type="Proteomes" id="UP000016935"/>
    </source>
</evidence>
<dbReference type="EMBL" id="KB908855">
    <property type="protein sequence ID" value="EOA81939.1"/>
    <property type="molecule type" value="Genomic_DNA"/>
</dbReference>
<evidence type="ECO:0000256" key="2">
    <source>
        <dbReference type="SAM" id="MobiDB-lite"/>
    </source>
</evidence>
<dbReference type="Proteomes" id="UP000016935">
    <property type="component" value="Unassembled WGS sequence"/>
</dbReference>
<feature type="coiled-coil region" evidence="1">
    <location>
        <begin position="528"/>
        <end position="602"/>
    </location>
</feature>
<feature type="compositionally biased region" description="Basic and acidic residues" evidence="2">
    <location>
        <begin position="60"/>
        <end position="69"/>
    </location>
</feature>
<dbReference type="OrthoDB" id="3685769at2759"/>
<dbReference type="eggNOG" id="ENOG502R8BN">
    <property type="taxonomic scope" value="Eukaryota"/>
</dbReference>
<feature type="compositionally biased region" description="Basic and acidic residues" evidence="2">
    <location>
        <begin position="265"/>
        <end position="275"/>
    </location>
</feature>
<keyword evidence="1" id="KW-0175">Coiled coil</keyword>
<reference evidence="3 4" key="2">
    <citation type="journal article" date="2013" name="PLoS Genet.">
        <title>Comparative genome structure, secondary metabolite, and effector coding capacity across Cochliobolus pathogens.</title>
        <authorList>
            <person name="Condon B.J."/>
            <person name="Leng Y."/>
            <person name="Wu D."/>
            <person name="Bushley K.E."/>
            <person name="Ohm R.A."/>
            <person name="Otillar R."/>
            <person name="Martin J."/>
            <person name="Schackwitz W."/>
            <person name="Grimwood J."/>
            <person name="MohdZainudin N."/>
            <person name="Xue C."/>
            <person name="Wang R."/>
            <person name="Manning V.A."/>
            <person name="Dhillon B."/>
            <person name="Tu Z.J."/>
            <person name="Steffenson B.J."/>
            <person name="Salamov A."/>
            <person name="Sun H."/>
            <person name="Lowry S."/>
            <person name="LaButti K."/>
            <person name="Han J."/>
            <person name="Copeland A."/>
            <person name="Lindquist E."/>
            <person name="Barry K."/>
            <person name="Schmutz J."/>
            <person name="Baker S.E."/>
            <person name="Ciuffetti L.M."/>
            <person name="Grigoriev I.V."/>
            <person name="Zhong S."/>
            <person name="Turgeon B.G."/>
        </authorList>
    </citation>
    <scope>NUCLEOTIDE SEQUENCE [LARGE SCALE GENOMIC DNA]</scope>
    <source>
        <strain evidence="4">28A</strain>
    </source>
</reference>
<protein>
    <submittedName>
        <fullName evidence="3">Uncharacterized protein</fullName>
    </submittedName>
</protein>
<feature type="region of interest" description="Disordered" evidence="2">
    <location>
        <begin position="506"/>
        <end position="528"/>
    </location>
</feature>